<protein>
    <submittedName>
        <fullName evidence="5">ANK_REP_REGION domain-containing protein</fullName>
    </submittedName>
</protein>
<dbReference type="Pfam" id="PF00023">
    <property type="entry name" value="Ank"/>
    <property type="match status" value="1"/>
</dbReference>
<dbReference type="WBParaSite" id="Hba_13719">
    <property type="protein sequence ID" value="Hba_13719"/>
    <property type="gene ID" value="Hba_13719"/>
</dbReference>
<accession>A0A1I7X813</accession>
<keyword evidence="2 3" id="KW-0040">ANK repeat</keyword>
<evidence type="ECO:0000256" key="1">
    <source>
        <dbReference type="ARBA" id="ARBA00022737"/>
    </source>
</evidence>
<dbReference type="PROSITE" id="PS50297">
    <property type="entry name" value="ANK_REP_REGION"/>
    <property type="match status" value="1"/>
</dbReference>
<dbReference type="SMART" id="SM00248">
    <property type="entry name" value="ANK"/>
    <property type="match status" value="4"/>
</dbReference>
<dbReference type="PROSITE" id="PS50088">
    <property type="entry name" value="ANK_REPEAT"/>
    <property type="match status" value="1"/>
</dbReference>
<feature type="repeat" description="ANK" evidence="3">
    <location>
        <begin position="165"/>
        <end position="197"/>
    </location>
</feature>
<dbReference type="AlphaFoldDB" id="A0A1I7X813"/>
<dbReference type="SUPFAM" id="SSF48403">
    <property type="entry name" value="Ankyrin repeat"/>
    <property type="match status" value="1"/>
</dbReference>
<dbReference type="PANTHER" id="PTHR24171">
    <property type="entry name" value="ANKYRIN REPEAT DOMAIN-CONTAINING PROTEIN 39-RELATED"/>
    <property type="match status" value="1"/>
</dbReference>
<dbReference type="Gene3D" id="1.25.40.20">
    <property type="entry name" value="Ankyrin repeat-containing domain"/>
    <property type="match status" value="2"/>
</dbReference>
<evidence type="ECO:0000313" key="4">
    <source>
        <dbReference type="Proteomes" id="UP000095283"/>
    </source>
</evidence>
<sequence>MGATALTLAAAGTHMEVVKKLVSLRVEVSPKTNTGLCPTPLIAAAFRSSPQICGFLNHRGAPIDETLESLLGLSALSCVLLCSSPSVFCALLDLGADPTKKTLKQKTVAELAEQFKRTYALAILRDKSRIRHHERIQVVDIRHLIAEDQLDSAEFFCRKDAQFADGTTPLMFAAAIGNSRAVRRLLDERVEVNSTEAKYELNALQISSLLRFDDITAMLLMGGTSLSSYNGLLLTAFDMYISGTEEPDPNLRAMLHCYRPVAVDGKLSLSSSTTTLSKVLQTGKTKLFPGVAIEILITAWYNDRHSLRDDSYRDAPMDGLQNTG</sequence>
<evidence type="ECO:0000256" key="2">
    <source>
        <dbReference type="ARBA" id="ARBA00023043"/>
    </source>
</evidence>
<proteinExistence type="predicted"/>
<dbReference type="Proteomes" id="UP000095283">
    <property type="component" value="Unplaced"/>
</dbReference>
<dbReference type="InterPro" id="IPR036770">
    <property type="entry name" value="Ankyrin_rpt-contain_sf"/>
</dbReference>
<evidence type="ECO:0000313" key="5">
    <source>
        <dbReference type="WBParaSite" id="Hba_13719"/>
    </source>
</evidence>
<organism evidence="4 5">
    <name type="scientific">Heterorhabditis bacteriophora</name>
    <name type="common">Entomopathogenic nematode worm</name>
    <dbReference type="NCBI Taxonomy" id="37862"/>
    <lineage>
        <taxon>Eukaryota</taxon>
        <taxon>Metazoa</taxon>
        <taxon>Ecdysozoa</taxon>
        <taxon>Nematoda</taxon>
        <taxon>Chromadorea</taxon>
        <taxon>Rhabditida</taxon>
        <taxon>Rhabditina</taxon>
        <taxon>Rhabditomorpha</taxon>
        <taxon>Strongyloidea</taxon>
        <taxon>Heterorhabditidae</taxon>
        <taxon>Heterorhabditis</taxon>
    </lineage>
</organism>
<keyword evidence="1" id="KW-0677">Repeat</keyword>
<reference evidence="5" key="1">
    <citation type="submission" date="2016-11" db="UniProtKB">
        <authorList>
            <consortium name="WormBaseParasite"/>
        </authorList>
    </citation>
    <scope>IDENTIFICATION</scope>
</reference>
<dbReference type="InterPro" id="IPR002110">
    <property type="entry name" value="Ankyrin_rpt"/>
</dbReference>
<keyword evidence="4" id="KW-1185">Reference proteome</keyword>
<dbReference type="PANTHER" id="PTHR24171:SF9">
    <property type="entry name" value="ANKYRIN REPEAT DOMAIN-CONTAINING PROTEIN 39"/>
    <property type="match status" value="1"/>
</dbReference>
<name>A0A1I7X813_HETBA</name>
<evidence type="ECO:0000256" key="3">
    <source>
        <dbReference type="PROSITE-ProRule" id="PRU00023"/>
    </source>
</evidence>